<accession>A0A1G6S3N1</accession>
<dbReference type="STRING" id="686796.SAMN04488104_101546"/>
<keyword evidence="2" id="KW-1185">Reference proteome</keyword>
<reference evidence="2" key="1">
    <citation type="submission" date="2016-10" db="EMBL/GenBank/DDBJ databases">
        <authorList>
            <person name="Varghese N."/>
            <person name="Submissions S."/>
        </authorList>
    </citation>
    <scope>NUCLEOTIDE SEQUENCE [LARGE SCALE GENOMIC DNA]</scope>
    <source>
        <strain evidence="2">DSM 23095</strain>
    </source>
</reference>
<proteinExistence type="predicted"/>
<sequence>MNKFFSGVLLIFFCSFAWQLGHQKNERIKRGPMENDLPCQTKEELSVEGNRKLELGRLNSNNSPNP</sequence>
<dbReference type="EMBL" id="FNAC01000015">
    <property type="protein sequence ID" value="SDD11301.1"/>
    <property type="molecule type" value="Genomic_DNA"/>
</dbReference>
<gene>
    <name evidence="1" type="ORF">SAMN04488104_101546</name>
</gene>
<organism evidence="1 2">
    <name type="scientific">Algoriphagus faecimaris</name>
    <dbReference type="NCBI Taxonomy" id="686796"/>
    <lineage>
        <taxon>Bacteria</taxon>
        <taxon>Pseudomonadati</taxon>
        <taxon>Bacteroidota</taxon>
        <taxon>Cytophagia</taxon>
        <taxon>Cytophagales</taxon>
        <taxon>Cyclobacteriaceae</taxon>
        <taxon>Algoriphagus</taxon>
    </lineage>
</organism>
<evidence type="ECO:0000313" key="2">
    <source>
        <dbReference type="Proteomes" id="UP000199060"/>
    </source>
</evidence>
<dbReference type="Proteomes" id="UP000199060">
    <property type="component" value="Unassembled WGS sequence"/>
</dbReference>
<protein>
    <submittedName>
        <fullName evidence="1">Uncharacterized protein</fullName>
    </submittedName>
</protein>
<dbReference type="AlphaFoldDB" id="A0A1G6S3N1"/>
<evidence type="ECO:0000313" key="1">
    <source>
        <dbReference type="EMBL" id="SDD11301.1"/>
    </source>
</evidence>
<name>A0A1G6S3N1_9BACT</name>